<name>A0AAE2YNK4_9PROT</name>
<dbReference type="Pfam" id="PF00669">
    <property type="entry name" value="Flagellin_N"/>
    <property type="match status" value="1"/>
</dbReference>
<organism evidence="6 7">
    <name type="scientific">Igneacidithiobacillus copahuensis</name>
    <dbReference type="NCBI Taxonomy" id="2724909"/>
    <lineage>
        <taxon>Bacteria</taxon>
        <taxon>Pseudomonadati</taxon>
        <taxon>Pseudomonadota</taxon>
        <taxon>Acidithiobacillia</taxon>
        <taxon>Acidithiobacillales</taxon>
        <taxon>Acidithiobacillaceae</taxon>
        <taxon>Igneacidithiobacillus</taxon>
    </lineage>
</organism>
<dbReference type="Pfam" id="PF00700">
    <property type="entry name" value="Flagellin_C"/>
    <property type="match status" value="1"/>
</dbReference>
<dbReference type="PANTHER" id="PTHR42792:SF2">
    <property type="entry name" value="FLAGELLIN"/>
    <property type="match status" value="1"/>
</dbReference>
<dbReference type="InterPro" id="IPR001029">
    <property type="entry name" value="Flagellin_N"/>
</dbReference>
<dbReference type="Gene3D" id="6.10.10.10">
    <property type="entry name" value="Flagellar export chaperone, C-terminal domain"/>
    <property type="match status" value="1"/>
</dbReference>
<feature type="domain" description="Flagellin C-terminal" evidence="5">
    <location>
        <begin position="604"/>
        <end position="687"/>
    </location>
</feature>
<dbReference type="SUPFAM" id="SSF64518">
    <property type="entry name" value="Phase 1 flagellin"/>
    <property type="match status" value="2"/>
</dbReference>
<dbReference type="InterPro" id="IPR042187">
    <property type="entry name" value="Flagellin_C_sub2"/>
</dbReference>
<feature type="domain" description="Flagellin N-terminal" evidence="4">
    <location>
        <begin position="2"/>
        <end position="137"/>
    </location>
</feature>
<reference evidence="6" key="1">
    <citation type="journal article" date="2021" name="ISME J.">
        <title>Genomic evolution of the class Acidithiobacillia: deep-branching Proteobacteria living in extreme acidic conditions.</title>
        <authorList>
            <person name="Moya-Beltran A."/>
            <person name="Beard S."/>
            <person name="Rojas-Villalobos C."/>
            <person name="Issotta F."/>
            <person name="Gallardo Y."/>
            <person name="Ulloa R."/>
            <person name="Giaveno A."/>
            <person name="Degli Esposti M."/>
            <person name="Johnson D.B."/>
            <person name="Quatrini R."/>
        </authorList>
    </citation>
    <scope>NUCLEOTIDE SEQUENCE</scope>
    <source>
        <strain evidence="6">VAN18-1</strain>
    </source>
</reference>
<protein>
    <recommendedName>
        <fullName evidence="3">Flagellin</fullName>
    </recommendedName>
</protein>
<evidence type="ECO:0000256" key="1">
    <source>
        <dbReference type="ARBA" id="ARBA00005709"/>
    </source>
</evidence>
<dbReference type="Proteomes" id="UP001197378">
    <property type="component" value="Unassembled WGS sequence"/>
</dbReference>
<dbReference type="AlphaFoldDB" id="A0AAE2YNK4"/>
<dbReference type="GO" id="GO:0005198">
    <property type="term" value="F:structural molecule activity"/>
    <property type="evidence" value="ECO:0007669"/>
    <property type="project" value="UniProtKB-UniRule"/>
</dbReference>
<dbReference type="PANTHER" id="PTHR42792">
    <property type="entry name" value="FLAGELLIN"/>
    <property type="match status" value="1"/>
</dbReference>
<accession>A0AAE2YNK4</accession>
<dbReference type="InterPro" id="IPR046358">
    <property type="entry name" value="Flagellin_C"/>
</dbReference>
<dbReference type="PRINTS" id="PR00207">
    <property type="entry name" value="FLAGELLIN"/>
</dbReference>
<dbReference type="GO" id="GO:0005576">
    <property type="term" value="C:extracellular region"/>
    <property type="evidence" value="ECO:0007669"/>
    <property type="project" value="UniProtKB-SubCell"/>
</dbReference>
<evidence type="ECO:0000259" key="4">
    <source>
        <dbReference type="Pfam" id="PF00669"/>
    </source>
</evidence>
<dbReference type="InterPro" id="IPR001492">
    <property type="entry name" value="Flagellin"/>
</dbReference>
<dbReference type="EMBL" id="JAAXYO010000036">
    <property type="protein sequence ID" value="MBU2787138.1"/>
    <property type="molecule type" value="Genomic_DNA"/>
</dbReference>
<gene>
    <name evidence="6" type="ORF">HFQ13_02745</name>
</gene>
<dbReference type="GO" id="GO:0009288">
    <property type="term" value="C:bacterial-type flagellum"/>
    <property type="evidence" value="ECO:0007669"/>
    <property type="project" value="UniProtKB-SubCell"/>
</dbReference>
<keyword evidence="7" id="KW-1185">Reference proteome</keyword>
<keyword evidence="3" id="KW-0964">Secreted</keyword>
<comment type="function">
    <text evidence="3">Flagellin is the subunit protein which polymerizes to form the filaments of bacterial flagella.</text>
</comment>
<comment type="subcellular location">
    <subcellularLocation>
        <location evidence="3">Secreted</location>
    </subcellularLocation>
    <subcellularLocation>
        <location evidence="3">Bacterial flagellum</location>
    </subcellularLocation>
</comment>
<dbReference type="Gene3D" id="1.20.1330.10">
    <property type="entry name" value="f41 fragment of flagellin, N-terminal domain"/>
    <property type="match status" value="2"/>
</dbReference>
<evidence type="ECO:0000313" key="7">
    <source>
        <dbReference type="Proteomes" id="UP001197378"/>
    </source>
</evidence>
<dbReference type="RefSeq" id="WP_215872193.1">
    <property type="nucleotide sequence ID" value="NZ_JAAXYO010000036.1"/>
</dbReference>
<evidence type="ECO:0000313" key="6">
    <source>
        <dbReference type="EMBL" id="MBU2787138.1"/>
    </source>
</evidence>
<keyword evidence="2 3" id="KW-0975">Bacterial flagellum</keyword>
<comment type="similarity">
    <text evidence="1 3">Belongs to the bacterial flagellin family.</text>
</comment>
<evidence type="ECO:0000259" key="5">
    <source>
        <dbReference type="Pfam" id="PF00700"/>
    </source>
</evidence>
<evidence type="ECO:0000256" key="3">
    <source>
        <dbReference type="RuleBase" id="RU362073"/>
    </source>
</evidence>
<proteinExistence type="inferred from homology"/>
<sequence length="688" mass="69574">MNTDVSALRTIDSLGKLRSGTNTSLAQLSTGKQINGPQDNPAGYSISQRMTTQIDALQQNIENANQASSVTQTAMGAMTNQIAMLQQIRSIAVQAANASNTTSDREALQASVSQLLSQLNTIAGQTQFNGQDLLTGAFAGKSFQVGPNAHQIIPVSIADTRSAAMGNYPAQPSSGAGTYTLSGAIAKQGFAVGQAFTISVGAHKSYATLSGGILIASGGTLTTVSPETVVGLNEGSGALLSATTLLNQTYPIDNNTKYVVSSGATIHYVSGTVIYPHGSSNPGISETTSGTYITSGQVLVAPPTLYQPGEVVSVVPYPASGATVQIVSGAPGYIEAYASTANAVMTASGGIVSGRGGAYATSGGILLNSSAGEGDGNFVPAPSSIEIRSGIGAAKVNITSPSESAASIAQSINAVAGQTGVKAQANTSVMFSVSSGSYSFVLSNGSKSNPVHQVNIQATVSGGGGNPLDFSQLVGAINQKTAVTGIAASTVMRDGVARLVLTQSQGENIVIAGGATTAQAGLTAGSTGSLQALNVSGYPVGNPINSNSGAALIQGVVQFASPQSYTITNAHILGYSSQATGVEQGALSTIDVGTAENAQRSILTIDQAIQYLTEQSGTLGAVQTRIQKSSLNAQTENANLESARSVVEDANLAKATSQLTMYQILQKAGISTLVQEGSLQKAYLKLLP</sequence>
<comment type="caution">
    <text evidence="6">The sequence shown here is derived from an EMBL/GenBank/DDBJ whole genome shotgun (WGS) entry which is preliminary data.</text>
</comment>
<evidence type="ECO:0000256" key="2">
    <source>
        <dbReference type="ARBA" id="ARBA00023143"/>
    </source>
</evidence>